<evidence type="ECO:0000256" key="1">
    <source>
        <dbReference type="SAM" id="MobiDB-lite"/>
    </source>
</evidence>
<dbReference type="EMBL" id="CAAKMV010000124">
    <property type="protein sequence ID" value="VIO56339.1"/>
    <property type="molecule type" value="Genomic_DNA"/>
</dbReference>
<evidence type="ECO:0000313" key="2">
    <source>
        <dbReference type="EMBL" id="VIO56339.1"/>
    </source>
</evidence>
<feature type="region of interest" description="Disordered" evidence="1">
    <location>
        <begin position="321"/>
        <end position="347"/>
    </location>
</feature>
<reference evidence="2" key="1">
    <citation type="submission" date="2019-04" db="EMBL/GenBank/DDBJ databases">
        <authorList>
            <person name="Melise S."/>
            <person name="Noan J."/>
            <person name="Okalmin O."/>
        </authorList>
    </citation>
    <scope>NUCLEOTIDE SEQUENCE</scope>
    <source>
        <strain evidence="2">FN9</strain>
    </source>
</reference>
<organism evidence="2">
    <name type="scientific">Gibberella zeae</name>
    <name type="common">Wheat head blight fungus</name>
    <name type="synonym">Fusarium graminearum</name>
    <dbReference type="NCBI Taxonomy" id="5518"/>
    <lineage>
        <taxon>Eukaryota</taxon>
        <taxon>Fungi</taxon>
        <taxon>Dikarya</taxon>
        <taxon>Ascomycota</taxon>
        <taxon>Pezizomycotina</taxon>
        <taxon>Sordariomycetes</taxon>
        <taxon>Hypocreomycetidae</taxon>
        <taxon>Hypocreales</taxon>
        <taxon>Nectriaceae</taxon>
        <taxon>Fusarium</taxon>
    </lineage>
</organism>
<dbReference type="AlphaFoldDB" id="A0A4U9EQL9"/>
<proteinExistence type="predicted"/>
<feature type="region of interest" description="Disordered" evidence="1">
    <location>
        <begin position="1"/>
        <end position="22"/>
    </location>
</feature>
<feature type="compositionally biased region" description="Basic and acidic residues" evidence="1">
    <location>
        <begin position="326"/>
        <end position="347"/>
    </location>
</feature>
<protein>
    <submittedName>
        <fullName evidence="2">Uncharacterized protein</fullName>
    </submittedName>
</protein>
<gene>
    <name evidence="2" type="ORF">FUG_LOCUS211484</name>
</gene>
<sequence length="347" mass="39436">MSTTPSCSPSSSPRKRKLSDAGLDTEIPNEIIAEIDNESRIDLLGDDIKEQATKLRARAVRAVENPKIDHDDLRDSWKTLLMLIDSRTKASAVAKAHKAEVAALRSQVQEYFFLSQIGDWCHGFQNVFKKYEGRFKGEWTKALKITLQEQGLSASVAAKVSESYKDFFATRPYRVTKTLDLLRPEIENLKNWCANGKAGTPPATPYLDRVDGLCKRYKVDRQSYLDLLPSCGRRDTMFHNACPQLEDYFDDSRNVKWDEVWAACQKRKGIAQQQFVQGRIDEVQLAKIKQVINFWFGVHVSGWNEDGSAILHDDIKSLVSDIKSSSPKDPDKIPDSPYEEGKWDDLM</sequence>
<accession>A0A4U9EQL9</accession>
<name>A0A4U9EQL9_GIBZA</name>
<feature type="compositionally biased region" description="Low complexity" evidence="1">
    <location>
        <begin position="1"/>
        <end position="12"/>
    </location>
</feature>